<dbReference type="AlphaFoldDB" id="A0A6A5T1I4"/>
<evidence type="ECO:0000256" key="1">
    <source>
        <dbReference type="SAM" id="MobiDB-lite"/>
    </source>
</evidence>
<feature type="region of interest" description="Disordered" evidence="1">
    <location>
        <begin position="343"/>
        <end position="372"/>
    </location>
</feature>
<accession>A0A6A5T1I4</accession>
<organism evidence="2 3">
    <name type="scientific">Clathrospora elynae</name>
    <dbReference type="NCBI Taxonomy" id="706981"/>
    <lineage>
        <taxon>Eukaryota</taxon>
        <taxon>Fungi</taxon>
        <taxon>Dikarya</taxon>
        <taxon>Ascomycota</taxon>
        <taxon>Pezizomycotina</taxon>
        <taxon>Dothideomycetes</taxon>
        <taxon>Pleosporomycetidae</taxon>
        <taxon>Pleosporales</taxon>
        <taxon>Diademaceae</taxon>
        <taxon>Clathrospora</taxon>
    </lineage>
</organism>
<reference evidence="2" key="1">
    <citation type="journal article" date="2020" name="Stud. Mycol.">
        <title>101 Dothideomycetes genomes: a test case for predicting lifestyles and emergence of pathogens.</title>
        <authorList>
            <person name="Haridas S."/>
            <person name="Albert R."/>
            <person name="Binder M."/>
            <person name="Bloem J."/>
            <person name="Labutti K."/>
            <person name="Salamov A."/>
            <person name="Andreopoulos B."/>
            <person name="Baker S."/>
            <person name="Barry K."/>
            <person name="Bills G."/>
            <person name="Bluhm B."/>
            <person name="Cannon C."/>
            <person name="Castanera R."/>
            <person name="Culley D."/>
            <person name="Daum C."/>
            <person name="Ezra D."/>
            <person name="Gonzalez J."/>
            <person name="Henrissat B."/>
            <person name="Kuo A."/>
            <person name="Liang C."/>
            <person name="Lipzen A."/>
            <person name="Lutzoni F."/>
            <person name="Magnuson J."/>
            <person name="Mondo S."/>
            <person name="Nolan M."/>
            <person name="Ohm R."/>
            <person name="Pangilinan J."/>
            <person name="Park H.-J."/>
            <person name="Ramirez L."/>
            <person name="Alfaro M."/>
            <person name="Sun H."/>
            <person name="Tritt A."/>
            <person name="Yoshinaga Y."/>
            <person name="Zwiers L.-H."/>
            <person name="Turgeon B."/>
            <person name="Goodwin S."/>
            <person name="Spatafora J."/>
            <person name="Crous P."/>
            <person name="Grigoriev I."/>
        </authorList>
    </citation>
    <scope>NUCLEOTIDE SEQUENCE</scope>
    <source>
        <strain evidence="2">CBS 161.51</strain>
    </source>
</reference>
<dbReference type="OrthoDB" id="3695146at2759"/>
<dbReference type="EMBL" id="ML976007">
    <property type="protein sequence ID" value="KAF1945854.1"/>
    <property type="molecule type" value="Genomic_DNA"/>
</dbReference>
<gene>
    <name evidence="2" type="ORF">EJ02DRAFT_473819</name>
</gene>
<proteinExistence type="predicted"/>
<name>A0A6A5T1I4_9PLEO</name>
<dbReference type="Proteomes" id="UP000800038">
    <property type="component" value="Unassembled WGS sequence"/>
</dbReference>
<keyword evidence="3" id="KW-1185">Reference proteome</keyword>
<protein>
    <submittedName>
        <fullName evidence="2">Uncharacterized protein</fullName>
    </submittedName>
</protein>
<evidence type="ECO:0000313" key="2">
    <source>
        <dbReference type="EMBL" id="KAF1945854.1"/>
    </source>
</evidence>
<sequence>MEPYLILSGIPLSLFIVGFAAAVHFNFDMDNIFAWLDPPSAVQHNINNTAEKGLSRKVKVTFAATAPIASSLAPTVLLSYTPPPFSYKTFRATGDSFLPHNRRDLKKVQNRTIQSGPEPVELAVASVTTPKLADSHVDIKPVLSSASASSIFALPSQTLPSLTSAPYIFTFLPAQVQASVSIARGVTEYKQAPPQALGSAPAQHIEYQQAVLPINLPSPKEIVIFVFASFAARRKELENAMQSFLDPIPSGQGYQLSADAIYSLIDEANRSLAVFFPDGMTIDQSNRLCSNESIFVLWEESQPYGWYFQQLPHQGLFKLLNRTKQLPHVSTMQQQTGAIKSTVGLQASSKPAPTKPQNKQPPPVQPRPKVMSLDSPMWHSSTYDELRRLSWEYFGSCDEQTAKTKIWQFSPQDALKLSGSSADWKKPGFMKTELTNNFGAFKRAVVLRMQAQAGHHIRYSSSVAPLLSEMNAFFEKAGEMTVACGGPKSKHDWKDWYNACYFFDNKVMKVKAFRDAIHKHYESDLWNEMLDAWMAHDMKLL</sequence>
<evidence type="ECO:0000313" key="3">
    <source>
        <dbReference type="Proteomes" id="UP000800038"/>
    </source>
</evidence>